<evidence type="ECO:0000313" key="2">
    <source>
        <dbReference type="Proteomes" id="UP000006233"/>
    </source>
</evidence>
<evidence type="ECO:0000313" key="1">
    <source>
        <dbReference type="EMBL" id="EEX75271.1"/>
    </source>
</evidence>
<name>C9MV49_9FUSO</name>
<dbReference type="Proteomes" id="UP000006233">
    <property type="component" value="Unassembled WGS sequence"/>
</dbReference>
<sequence length="116" mass="13796">MSNIYEYRSCLKNKDISSFVILGIVAEMILSETILKDNYISEFSKNVFEIELKELVTESRIATATKLLEKISSSNEQEIQKYRKKMLNYIEEKFYNKESDNKKQPNNNLSKWIRKR</sequence>
<accession>C9MV49</accession>
<dbReference type="HOGENOM" id="CLU_2093816_0_0_0"/>
<comment type="caution">
    <text evidence="1">The sequence shown here is derived from an EMBL/GenBank/DDBJ whole genome shotgun (WGS) entry which is preliminary data.</text>
</comment>
<dbReference type="EMBL" id="ACVB02000007">
    <property type="protein sequence ID" value="EEX75271.1"/>
    <property type="molecule type" value="Genomic_DNA"/>
</dbReference>
<reference evidence="1 2" key="1">
    <citation type="submission" date="2009-09" db="EMBL/GenBank/DDBJ databases">
        <authorList>
            <person name="Weinstock G."/>
            <person name="Sodergren E."/>
            <person name="Clifton S."/>
            <person name="Fulton L."/>
            <person name="Fulton B."/>
            <person name="Courtney L."/>
            <person name="Fronick C."/>
            <person name="Harrison M."/>
            <person name="Strong C."/>
            <person name="Farmer C."/>
            <person name="Delahaunty K."/>
            <person name="Markovic C."/>
            <person name="Hall O."/>
            <person name="Minx P."/>
            <person name="Tomlinson C."/>
            <person name="Mitreva M."/>
            <person name="Nelson J."/>
            <person name="Hou S."/>
            <person name="Wollam A."/>
            <person name="Pepin K.H."/>
            <person name="Johnson M."/>
            <person name="Bhonagiri V."/>
            <person name="Nash W.E."/>
            <person name="Warren W."/>
            <person name="Chinwalla A."/>
            <person name="Mardis E.R."/>
            <person name="Wilson R.K."/>
        </authorList>
    </citation>
    <scope>NUCLEOTIDE SEQUENCE [LARGE SCALE GENOMIC DNA]</scope>
    <source>
        <strain evidence="1 2">F0254</strain>
    </source>
</reference>
<dbReference type="AlphaFoldDB" id="C9MV49"/>
<protein>
    <submittedName>
        <fullName evidence="1">Uncharacterized protein</fullName>
    </submittedName>
</protein>
<dbReference type="RefSeq" id="WP_006803857.1">
    <property type="nucleotide sequence ID" value="NZ_GG700632.1"/>
</dbReference>
<organism evidence="1 2">
    <name type="scientific">Leptotrichia hofstadii F0254</name>
    <dbReference type="NCBI Taxonomy" id="634994"/>
    <lineage>
        <taxon>Bacteria</taxon>
        <taxon>Fusobacteriati</taxon>
        <taxon>Fusobacteriota</taxon>
        <taxon>Fusobacteriia</taxon>
        <taxon>Fusobacteriales</taxon>
        <taxon>Leptotrichiaceae</taxon>
        <taxon>Leptotrichia</taxon>
    </lineage>
</organism>
<gene>
    <name evidence="1" type="ORF">GCWU000323_00520</name>
</gene>
<proteinExistence type="predicted"/>